<keyword evidence="3" id="KW-1185">Reference proteome</keyword>
<organism evidence="2 3">
    <name type="scientific">Galactobacter valiniphilus</name>
    <dbReference type="NCBI Taxonomy" id="2676122"/>
    <lineage>
        <taxon>Bacteria</taxon>
        <taxon>Bacillati</taxon>
        <taxon>Actinomycetota</taxon>
        <taxon>Actinomycetes</taxon>
        <taxon>Micrococcales</taxon>
        <taxon>Micrococcaceae</taxon>
        <taxon>Galactobacter</taxon>
    </lineage>
</organism>
<keyword evidence="1" id="KW-1133">Transmembrane helix</keyword>
<proteinExistence type="predicted"/>
<dbReference type="InterPro" id="IPR026898">
    <property type="entry name" value="PrsW"/>
</dbReference>
<feature type="transmembrane region" description="Helical" evidence="1">
    <location>
        <begin position="149"/>
        <end position="168"/>
    </location>
</feature>
<feature type="transmembrane region" description="Helical" evidence="1">
    <location>
        <begin position="215"/>
        <end position="235"/>
    </location>
</feature>
<dbReference type="EMBL" id="QQXK01000005">
    <property type="protein sequence ID" value="RII43132.1"/>
    <property type="molecule type" value="Genomic_DNA"/>
</dbReference>
<accession>A0A399JG76</accession>
<feature type="transmembrane region" description="Helical" evidence="1">
    <location>
        <begin position="286"/>
        <end position="306"/>
    </location>
</feature>
<name>A0A399JG76_9MICC</name>
<keyword evidence="2" id="KW-0378">Hydrolase</keyword>
<dbReference type="Proteomes" id="UP000265419">
    <property type="component" value="Unassembled WGS sequence"/>
</dbReference>
<comment type="caution">
    <text evidence="2">The sequence shown here is derived from an EMBL/GenBank/DDBJ whole genome shotgun (WGS) entry which is preliminary data.</text>
</comment>
<dbReference type="AlphaFoldDB" id="A0A399JG76"/>
<protein>
    <submittedName>
        <fullName evidence="2">Protease PrsW</fullName>
    </submittedName>
</protein>
<reference evidence="2 3" key="1">
    <citation type="submission" date="2018-07" db="EMBL/GenBank/DDBJ databases">
        <title>Arthrobacter sp. nov., isolated from raw cow's milk with high bacterial count.</title>
        <authorList>
            <person name="Hahne J."/>
            <person name="Isele D."/>
            <person name="Lipski A."/>
        </authorList>
    </citation>
    <scope>NUCLEOTIDE SEQUENCE [LARGE SCALE GENOMIC DNA]</scope>
    <source>
        <strain evidence="2 3">JZ R-35</strain>
    </source>
</reference>
<dbReference type="Pfam" id="PF13367">
    <property type="entry name" value="PrsW-protease"/>
    <property type="match status" value="1"/>
</dbReference>
<dbReference type="GO" id="GO:0006508">
    <property type="term" value="P:proteolysis"/>
    <property type="evidence" value="ECO:0007669"/>
    <property type="project" value="UniProtKB-KW"/>
</dbReference>
<dbReference type="PANTHER" id="PTHR36844:SF1">
    <property type="entry name" value="PROTEASE PRSW"/>
    <property type="match status" value="1"/>
</dbReference>
<feature type="transmembrane region" description="Helical" evidence="1">
    <location>
        <begin position="120"/>
        <end position="137"/>
    </location>
</feature>
<dbReference type="PANTHER" id="PTHR36844">
    <property type="entry name" value="PROTEASE PRSW"/>
    <property type="match status" value="1"/>
</dbReference>
<keyword evidence="2" id="KW-0645">Protease</keyword>
<evidence type="ECO:0000313" key="3">
    <source>
        <dbReference type="Proteomes" id="UP000265419"/>
    </source>
</evidence>
<evidence type="ECO:0000313" key="2">
    <source>
        <dbReference type="EMBL" id="RII43132.1"/>
    </source>
</evidence>
<feature type="transmembrane region" description="Helical" evidence="1">
    <location>
        <begin position="349"/>
        <end position="370"/>
    </location>
</feature>
<sequence>MRVSARSISAAVRTSRAALGCAASAGVLLIGRPPSPPLWTELKGCLLRQLIYHGSGNRTAPRRLHGPAPLVTSCPPTLGRMAENRRLFPYTPSSSPSQPPQAPAPVAQVRLGPPRRGGGAWARVAWIVLGLAAWWVGRFLLGVLGVETTIVTGLVALVPLALCFLALRYIDRWDPEPWRLVAVAVLWGAAPSVLIALFAGGLFEGAATTAWGELAIAPVTEEIAKGLGLLLLAVLARRHLHGAVDGVVYGGLIGAGFAFTENILYFSAALSQGGDAFGATVFGRGVLSPFAHVLFTAMTGAAVGWATERVKGFGGLFAAWLVGLVPAMACHYAWNALASGVTPLSFEAGYLFTQVPLFLGAVIVALLLVVRERRLTVSALKDYEAAGWYTPQEVATLSSPRARRETSRWAGSRGAKAQWRHVVRTADALAVVRQRQRMNPGQASFDQDQATLLHTSLTAREALRSAVGHGPGGWTTTQG</sequence>
<evidence type="ECO:0000256" key="1">
    <source>
        <dbReference type="SAM" id="Phobius"/>
    </source>
</evidence>
<keyword evidence="1" id="KW-0472">Membrane</keyword>
<feature type="transmembrane region" description="Helical" evidence="1">
    <location>
        <begin position="247"/>
        <end position="266"/>
    </location>
</feature>
<keyword evidence="1" id="KW-0812">Transmembrane</keyword>
<feature type="transmembrane region" description="Helical" evidence="1">
    <location>
        <begin position="180"/>
        <end position="203"/>
    </location>
</feature>
<gene>
    <name evidence="2" type="ORF">DWB68_03625</name>
</gene>
<dbReference type="GO" id="GO:0008233">
    <property type="term" value="F:peptidase activity"/>
    <property type="evidence" value="ECO:0007669"/>
    <property type="project" value="UniProtKB-KW"/>
</dbReference>
<feature type="transmembrane region" description="Helical" evidence="1">
    <location>
        <begin position="313"/>
        <end position="334"/>
    </location>
</feature>